<organism evidence="2 3">
    <name type="scientific">Hymenobacter arizonensis</name>
    <name type="common">Siccationidurans arizonensis</name>
    <dbReference type="NCBI Taxonomy" id="1227077"/>
    <lineage>
        <taxon>Bacteria</taxon>
        <taxon>Pseudomonadati</taxon>
        <taxon>Bacteroidota</taxon>
        <taxon>Cytophagia</taxon>
        <taxon>Cytophagales</taxon>
        <taxon>Hymenobacteraceae</taxon>
        <taxon>Hymenobacter</taxon>
    </lineage>
</organism>
<proteinExistence type="predicted"/>
<protein>
    <submittedName>
        <fullName evidence="2">Uncharacterized protein</fullName>
    </submittedName>
</protein>
<sequence>MIRSCFFPSSVVLAFGLLLSGCTTSEQSGERATPAAPSSRVSAPAASDVPTEVRTDADRRAIYNSSGANSSVPDATPNRVRLGNQASDINRQKRIENLNTDQPNNTTPETRIQRLSYDPPVEAPVRRP</sequence>
<dbReference type="AlphaFoldDB" id="A0A1I5ZWA0"/>
<dbReference type="RefSeq" id="WP_143080247.1">
    <property type="nucleotide sequence ID" value="NZ_FOXS01000004.1"/>
</dbReference>
<feature type="compositionally biased region" description="Polar residues" evidence="1">
    <location>
        <begin position="97"/>
        <end position="110"/>
    </location>
</feature>
<feature type="compositionally biased region" description="Polar residues" evidence="1">
    <location>
        <begin position="63"/>
        <end position="73"/>
    </location>
</feature>
<gene>
    <name evidence="2" type="ORF">SAMN04515668_3262</name>
</gene>
<feature type="compositionally biased region" description="Low complexity" evidence="1">
    <location>
        <begin position="31"/>
        <end position="50"/>
    </location>
</feature>
<dbReference type="Proteomes" id="UP000199029">
    <property type="component" value="Unassembled WGS sequence"/>
</dbReference>
<evidence type="ECO:0000256" key="1">
    <source>
        <dbReference type="SAM" id="MobiDB-lite"/>
    </source>
</evidence>
<dbReference type="PROSITE" id="PS51257">
    <property type="entry name" value="PROKAR_LIPOPROTEIN"/>
    <property type="match status" value="1"/>
</dbReference>
<dbReference type="EMBL" id="FOXS01000004">
    <property type="protein sequence ID" value="SFQ60756.1"/>
    <property type="molecule type" value="Genomic_DNA"/>
</dbReference>
<evidence type="ECO:0000313" key="2">
    <source>
        <dbReference type="EMBL" id="SFQ60756.1"/>
    </source>
</evidence>
<dbReference type="OrthoDB" id="885908at2"/>
<feature type="compositionally biased region" description="Basic and acidic residues" evidence="1">
    <location>
        <begin position="51"/>
        <end position="61"/>
    </location>
</feature>
<name>A0A1I5ZWA0_HYMAR</name>
<evidence type="ECO:0000313" key="3">
    <source>
        <dbReference type="Proteomes" id="UP000199029"/>
    </source>
</evidence>
<accession>A0A1I5ZWA0</accession>
<reference evidence="3" key="1">
    <citation type="submission" date="2016-10" db="EMBL/GenBank/DDBJ databases">
        <authorList>
            <person name="Varghese N."/>
            <person name="Submissions S."/>
        </authorList>
    </citation>
    <scope>NUCLEOTIDE SEQUENCE [LARGE SCALE GENOMIC DNA]</scope>
    <source>
        <strain evidence="3">OR362-8,ATCC BAA-1266,JCM 13504</strain>
    </source>
</reference>
<feature type="region of interest" description="Disordered" evidence="1">
    <location>
        <begin position="24"/>
        <end position="128"/>
    </location>
</feature>
<keyword evidence="3" id="KW-1185">Reference proteome</keyword>